<comment type="similarity">
    <text evidence="2">Belongs to the methyltransferase superfamily. L-isoaspartyl/D-aspartyl protein methyltransferase family.</text>
</comment>
<dbReference type="CDD" id="cd02440">
    <property type="entry name" value="AdoMet_MTases"/>
    <property type="match status" value="1"/>
</dbReference>
<evidence type="ECO:0000256" key="1">
    <source>
        <dbReference type="ARBA" id="ARBA00004496"/>
    </source>
</evidence>
<organism evidence="8 9">
    <name type="scientific">Coccomyxa viridis</name>
    <dbReference type="NCBI Taxonomy" id="1274662"/>
    <lineage>
        <taxon>Eukaryota</taxon>
        <taxon>Viridiplantae</taxon>
        <taxon>Chlorophyta</taxon>
        <taxon>core chlorophytes</taxon>
        <taxon>Trebouxiophyceae</taxon>
        <taxon>Trebouxiophyceae incertae sedis</taxon>
        <taxon>Coccomyxaceae</taxon>
        <taxon>Coccomyxa</taxon>
    </lineage>
</organism>
<evidence type="ECO:0000313" key="8">
    <source>
        <dbReference type="EMBL" id="CAL5227878.1"/>
    </source>
</evidence>
<dbReference type="InterPro" id="IPR029063">
    <property type="entry name" value="SAM-dependent_MTases_sf"/>
</dbReference>
<gene>
    <name evidence="8" type="primary">g10918</name>
    <name evidence="8" type="ORF">VP750_LOCUS9784</name>
</gene>
<dbReference type="Pfam" id="PF01135">
    <property type="entry name" value="PCMT"/>
    <property type="match status" value="1"/>
</dbReference>
<evidence type="ECO:0000256" key="5">
    <source>
        <dbReference type="ARBA" id="ARBA00022603"/>
    </source>
</evidence>
<protein>
    <recommendedName>
        <fullName evidence="3">protein-L-isoaspartate(D-aspartate) O-methyltransferase</fullName>
        <ecNumber evidence="3">2.1.1.77</ecNumber>
    </recommendedName>
</protein>
<dbReference type="EC" id="2.1.1.77" evidence="3"/>
<dbReference type="PANTHER" id="PTHR11579:SF0">
    <property type="entry name" value="PROTEIN-L-ISOASPARTATE(D-ASPARTATE) O-METHYLTRANSFERASE"/>
    <property type="match status" value="1"/>
</dbReference>
<evidence type="ECO:0000256" key="6">
    <source>
        <dbReference type="ARBA" id="ARBA00022679"/>
    </source>
</evidence>
<keyword evidence="4" id="KW-0963">Cytoplasm</keyword>
<name>A0ABP1GDN0_9CHLO</name>
<dbReference type="InterPro" id="IPR018247">
    <property type="entry name" value="EF_Hand_1_Ca_BS"/>
</dbReference>
<comment type="caution">
    <text evidence="8">The sequence shown here is derived from an EMBL/GenBank/DDBJ whole genome shotgun (WGS) entry which is preliminary data.</text>
</comment>
<dbReference type="EMBL" id="CAXHTA020000017">
    <property type="protein sequence ID" value="CAL5227878.1"/>
    <property type="molecule type" value="Genomic_DNA"/>
</dbReference>
<dbReference type="SUPFAM" id="SSF53335">
    <property type="entry name" value="S-adenosyl-L-methionine-dependent methyltransferases"/>
    <property type="match status" value="1"/>
</dbReference>
<dbReference type="Proteomes" id="UP001497392">
    <property type="component" value="Unassembled WGS sequence"/>
</dbReference>
<dbReference type="PROSITE" id="PS00018">
    <property type="entry name" value="EF_HAND_1"/>
    <property type="match status" value="1"/>
</dbReference>
<evidence type="ECO:0000313" key="9">
    <source>
        <dbReference type="Proteomes" id="UP001497392"/>
    </source>
</evidence>
<keyword evidence="5" id="KW-0489">Methyltransferase</keyword>
<comment type="subcellular location">
    <subcellularLocation>
        <location evidence="1">Cytoplasm</location>
    </subcellularLocation>
</comment>
<reference evidence="8 9" key="1">
    <citation type="submission" date="2024-06" db="EMBL/GenBank/DDBJ databases">
        <authorList>
            <person name="Kraege A."/>
            <person name="Thomma B."/>
        </authorList>
    </citation>
    <scope>NUCLEOTIDE SEQUENCE [LARGE SCALE GENOMIC DNA]</scope>
</reference>
<proteinExistence type="inferred from homology"/>
<keyword evidence="9" id="KW-1185">Reference proteome</keyword>
<dbReference type="NCBIfam" id="TIGR00080">
    <property type="entry name" value="pimt"/>
    <property type="match status" value="1"/>
</dbReference>
<dbReference type="PANTHER" id="PTHR11579">
    <property type="entry name" value="PROTEIN-L-ISOASPARTATE O-METHYLTRANSFERASE"/>
    <property type="match status" value="1"/>
</dbReference>
<evidence type="ECO:0000256" key="2">
    <source>
        <dbReference type="ARBA" id="ARBA00005369"/>
    </source>
</evidence>
<keyword evidence="6" id="KW-0808">Transferase</keyword>
<dbReference type="InterPro" id="IPR000682">
    <property type="entry name" value="PCMT"/>
</dbReference>
<evidence type="ECO:0000256" key="3">
    <source>
        <dbReference type="ARBA" id="ARBA00011890"/>
    </source>
</evidence>
<sequence>MATSAAEGNLRYHKRQIIYSALLCAGVLAIRPVSAQGKVSGPSRMDWSSLIPGRNLTNEDLVKELIQEKRLQHPRAVQALLKVDRKFFIRPDMHETDAYQDEALPIGYGQTISAPHMHAAALELLQGHLQPGASAFDVGSGSGYLAACMGVMVAPNGHVLGIEQHEPLAQRSFASIRRALPELMDEGVVTLQAGDALKDPALEEHAPFDAIHVGASAGHIPKVLTDKLKNGGRMVIPVGQQQDVQVLKCIDKDKDGKLTETDLMGVLFVPLKGATASQSKEE</sequence>
<evidence type="ECO:0000256" key="4">
    <source>
        <dbReference type="ARBA" id="ARBA00022490"/>
    </source>
</evidence>
<dbReference type="Gene3D" id="3.40.50.150">
    <property type="entry name" value="Vaccinia Virus protein VP39"/>
    <property type="match status" value="1"/>
</dbReference>
<accession>A0ABP1GDN0</accession>
<evidence type="ECO:0000256" key="7">
    <source>
        <dbReference type="ARBA" id="ARBA00022691"/>
    </source>
</evidence>
<keyword evidence="7" id="KW-0949">S-adenosyl-L-methionine</keyword>